<accession>A0AAD8MMB2</accession>
<dbReference type="PROSITE" id="PS50090">
    <property type="entry name" value="MYB_LIKE"/>
    <property type="match status" value="1"/>
</dbReference>
<gene>
    <name evidence="10" type="ORF">POM88_024701</name>
</gene>
<feature type="compositionally biased region" description="Polar residues" evidence="6">
    <location>
        <begin position="208"/>
        <end position="218"/>
    </location>
</feature>
<dbReference type="FunFam" id="1.10.10.60:FF:000154">
    <property type="entry name" value="Transcription factor SRM1"/>
    <property type="match status" value="1"/>
</dbReference>
<feature type="domain" description="HTH myb-type" evidence="9">
    <location>
        <begin position="118"/>
        <end position="174"/>
    </location>
</feature>
<evidence type="ECO:0000256" key="4">
    <source>
        <dbReference type="ARBA" id="ARBA00023163"/>
    </source>
</evidence>
<keyword evidence="3" id="KW-0238">DNA-binding</keyword>
<dbReference type="PANTHER" id="PTHR44042:SF6">
    <property type="entry name" value="DUPLICATED HOMEODOMAIN-LIKE SUPERFAMILY PROTEIN"/>
    <property type="match status" value="1"/>
</dbReference>
<dbReference type="InterPro" id="IPR017884">
    <property type="entry name" value="SANT_dom"/>
</dbReference>
<feature type="domain" description="SANT" evidence="8">
    <location>
        <begin position="126"/>
        <end position="174"/>
    </location>
</feature>
<name>A0AAD8MMB2_9APIA</name>
<keyword evidence="4" id="KW-0804">Transcription</keyword>
<evidence type="ECO:0000259" key="7">
    <source>
        <dbReference type="PROSITE" id="PS50090"/>
    </source>
</evidence>
<dbReference type="NCBIfam" id="TIGR01557">
    <property type="entry name" value="myb_SHAQKYF"/>
    <property type="match status" value="1"/>
</dbReference>
<dbReference type="PROSITE" id="PS51293">
    <property type="entry name" value="SANT"/>
    <property type="match status" value="1"/>
</dbReference>
<reference evidence="10" key="2">
    <citation type="submission" date="2023-05" db="EMBL/GenBank/DDBJ databases">
        <authorList>
            <person name="Schelkunov M.I."/>
        </authorList>
    </citation>
    <scope>NUCLEOTIDE SEQUENCE</scope>
    <source>
        <strain evidence="10">Hsosn_3</strain>
        <tissue evidence="10">Leaf</tissue>
    </source>
</reference>
<evidence type="ECO:0000313" key="10">
    <source>
        <dbReference type="EMBL" id="KAK1377957.1"/>
    </source>
</evidence>
<dbReference type="GO" id="GO:0048262">
    <property type="term" value="P:determination of dorsal/ventral asymmetry"/>
    <property type="evidence" value="ECO:0007669"/>
    <property type="project" value="UniProtKB-ARBA"/>
</dbReference>
<evidence type="ECO:0000256" key="2">
    <source>
        <dbReference type="ARBA" id="ARBA00023015"/>
    </source>
</evidence>
<proteinExistence type="predicted"/>
<dbReference type="InterPro" id="IPR009057">
    <property type="entry name" value="Homeodomain-like_sf"/>
</dbReference>
<feature type="region of interest" description="Disordered" evidence="6">
    <location>
        <begin position="197"/>
        <end position="218"/>
    </location>
</feature>
<dbReference type="PANTHER" id="PTHR44042">
    <property type="entry name" value="DUPLICATED HOMEODOMAIN-LIKE SUPERFAMILY PROTEIN-RELATED"/>
    <property type="match status" value="1"/>
</dbReference>
<evidence type="ECO:0000259" key="8">
    <source>
        <dbReference type="PROSITE" id="PS51293"/>
    </source>
</evidence>
<dbReference type="InterPro" id="IPR001005">
    <property type="entry name" value="SANT/Myb"/>
</dbReference>
<dbReference type="Pfam" id="PF00249">
    <property type="entry name" value="Myb_DNA-binding"/>
    <property type="match status" value="1"/>
</dbReference>
<dbReference type="SMART" id="SM00717">
    <property type="entry name" value="SANT"/>
    <property type="match status" value="2"/>
</dbReference>
<organism evidence="10 11">
    <name type="scientific">Heracleum sosnowskyi</name>
    <dbReference type="NCBI Taxonomy" id="360622"/>
    <lineage>
        <taxon>Eukaryota</taxon>
        <taxon>Viridiplantae</taxon>
        <taxon>Streptophyta</taxon>
        <taxon>Embryophyta</taxon>
        <taxon>Tracheophyta</taxon>
        <taxon>Spermatophyta</taxon>
        <taxon>Magnoliopsida</taxon>
        <taxon>eudicotyledons</taxon>
        <taxon>Gunneridae</taxon>
        <taxon>Pentapetalae</taxon>
        <taxon>asterids</taxon>
        <taxon>campanulids</taxon>
        <taxon>Apiales</taxon>
        <taxon>Apiaceae</taxon>
        <taxon>Apioideae</taxon>
        <taxon>apioid superclade</taxon>
        <taxon>Tordylieae</taxon>
        <taxon>Tordyliinae</taxon>
        <taxon>Heracleum</taxon>
    </lineage>
</organism>
<sequence length="279" mass="32225">METLYPASHTFITNWLKQGFQRTNWTTEENGTFESCLAFFDKDTPDRWLKVASMIPGKSVLDVIEQYKKLEDDISDIEAGLFSLPGNLQDDASTKKLAKNLELNGFGKRPFDCRSSEHEKKKGVPWTEDEHRQFLMGLRKHGKGDWRNISRNFVITKTSTQVASHAQKYYLRRLSEGKEKKRPSIHDITTVHLTDAAPSDKHQCPADNKSTFTPQPENSISMRKNILDQNKTDDESLMMFNSMHNNTFVPFKHEFGGHGANLYPLNLEFQFQATRHQIW</sequence>
<dbReference type="EMBL" id="JAUIZM010000006">
    <property type="protein sequence ID" value="KAK1377957.1"/>
    <property type="molecule type" value="Genomic_DNA"/>
</dbReference>
<dbReference type="SUPFAM" id="SSF46689">
    <property type="entry name" value="Homeodomain-like"/>
    <property type="match status" value="2"/>
</dbReference>
<dbReference type="Gene3D" id="1.10.10.60">
    <property type="entry name" value="Homeodomain-like"/>
    <property type="match status" value="2"/>
</dbReference>
<evidence type="ECO:0000259" key="9">
    <source>
        <dbReference type="PROSITE" id="PS51294"/>
    </source>
</evidence>
<feature type="domain" description="Myb-like" evidence="7">
    <location>
        <begin position="118"/>
        <end position="170"/>
    </location>
</feature>
<protein>
    <submittedName>
        <fullName evidence="10">Transcription factor DIVARICATA</fullName>
    </submittedName>
</protein>
<dbReference type="GO" id="GO:0005634">
    <property type="term" value="C:nucleus"/>
    <property type="evidence" value="ECO:0007669"/>
    <property type="project" value="UniProtKB-SubCell"/>
</dbReference>
<evidence type="ECO:0000256" key="6">
    <source>
        <dbReference type="SAM" id="MobiDB-lite"/>
    </source>
</evidence>
<evidence type="ECO:0000256" key="3">
    <source>
        <dbReference type="ARBA" id="ARBA00023125"/>
    </source>
</evidence>
<dbReference type="PROSITE" id="PS51294">
    <property type="entry name" value="HTH_MYB"/>
    <property type="match status" value="1"/>
</dbReference>
<dbReference type="Proteomes" id="UP001237642">
    <property type="component" value="Unassembled WGS sequence"/>
</dbReference>
<comment type="caution">
    <text evidence="10">The sequence shown here is derived from an EMBL/GenBank/DDBJ whole genome shotgun (WGS) entry which is preliminary data.</text>
</comment>
<dbReference type="InterPro" id="IPR017930">
    <property type="entry name" value="Myb_dom"/>
</dbReference>
<keyword evidence="2" id="KW-0805">Transcription regulation</keyword>
<dbReference type="FunFam" id="1.10.10.60:FF:000009">
    <property type="entry name" value="transcription factor MYB1R1"/>
    <property type="match status" value="1"/>
</dbReference>
<dbReference type="AlphaFoldDB" id="A0AAD8MMB2"/>
<comment type="subcellular location">
    <subcellularLocation>
        <location evidence="1">Nucleus</location>
    </subcellularLocation>
</comment>
<keyword evidence="5" id="KW-0539">Nucleus</keyword>
<dbReference type="GO" id="GO:0003677">
    <property type="term" value="F:DNA binding"/>
    <property type="evidence" value="ECO:0007669"/>
    <property type="project" value="UniProtKB-KW"/>
</dbReference>
<evidence type="ECO:0000313" key="11">
    <source>
        <dbReference type="Proteomes" id="UP001237642"/>
    </source>
</evidence>
<keyword evidence="11" id="KW-1185">Reference proteome</keyword>
<dbReference type="InterPro" id="IPR006447">
    <property type="entry name" value="Myb_dom_plants"/>
</dbReference>
<reference evidence="10" key="1">
    <citation type="submission" date="2023-02" db="EMBL/GenBank/DDBJ databases">
        <title>Genome of toxic invasive species Heracleum sosnowskyi carries increased number of genes despite the absence of recent whole-genome duplications.</title>
        <authorList>
            <person name="Schelkunov M."/>
            <person name="Shtratnikova V."/>
            <person name="Makarenko M."/>
            <person name="Klepikova A."/>
            <person name="Omelchenko D."/>
            <person name="Novikova G."/>
            <person name="Obukhova E."/>
            <person name="Bogdanov V."/>
            <person name="Penin A."/>
            <person name="Logacheva M."/>
        </authorList>
    </citation>
    <scope>NUCLEOTIDE SEQUENCE</scope>
    <source>
        <strain evidence="10">Hsosn_3</strain>
        <tissue evidence="10">Leaf</tissue>
    </source>
</reference>
<evidence type="ECO:0000256" key="1">
    <source>
        <dbReference type="ARBA" id="ARBA00004123"/>
    </source>
</evidence>
<dbReference type="GO" id="GO:0009908">
    <property type="term" value="P:flower development"/>
    <property type="evidence" value="ECO:0007669"/>
    <property type="project" value="UniProtKB-ARBA"/>
</dbReference>
<dbReference type="CDD" id="cd00167">
    <property type="entry name" value="SANT"/>
    <property type="match status" value="2"/>
</dbReference>
<evidence type="ECO:0000256" key="5">
    <source>
        <dbReference type="ARBA" id="ARBA00023242"/>
    </source>
</evidence>